<keyword evidence="5 10" id="KW-0256">Endoplasmic reticulum</keyword>
<feature type="transmembrane region" description="Helical" evidence="10">
    <location>
        <begin position="212"/>
        <end position="233"/>
    </location>
</feature>
<dbReference type="RefSeq" id="XP_051447086.1">
    <property type="nucleotide sequence ID" value="XM_051587009.1"/>
</dbReference>
<dbReference type="GO" id="GO:0032366">
    <property type="term" value="P:intracellular sterol transport"/>
    <property type="evidence" value="ECO:0007669"/>
    <property type="project" value="UniProtKB-UniRule"/>
</dbReference>
<keyword evidence="4 10" id="KW-0812">Transmembrane</keyword>
<organism evidence="11 12">
    <name type="scientific">Umbelopsis ramanniana AG</name>
    <dbReference type="NCBI Taxonomy" id="1314678"/>
    <lineage>
        <taxon>Eukaryota</taxon>
        <taxon>Fungi</taxon>
        <taxon>Fungi incertae sedis</taxon>
        <taxon>Mucoromycota</taxon>
        <taxon>Mucoromycotina</taxon>
        <taxon>Umbelopsidomycetes</taxon>
        <taxon>Umbelopsidales</taxon>
        <taxon>Umbelopsidaceae</taxon>
        <taxon>Umbelopsis</taxon>
    </lineage>
</organism>
<comment type="similarity">
    <text evidence="2 10">Belongs to the ARV1 family.</text>
</comment>
<gene>
    <name evidence="11" type="ORF">K450DRAFT_228915</name>
</gene>
<evidence type="ECO:0000313" key="11">
    <source>
        <dbReference type="EMBL" id="KAI8582082.1"/>
    </source>
</evidence>
<dbReference type="PANTHER" id="PTHR14467:SF0">
    <property type="entry name" value="PROTEIN ARV1"/>
    <property type="match status" value="1"/>
</dbReference>
<evidence type="ECO:0000256" key="2">
    <source>
        <dbReference type="ARBA" id="ARBA00009187"/>
    </source>
</evidence>
<evidence type="ECO:0000256" key="5">
    <source>
        <dbReference type="ARBA" id="ARBA00022824"/>
    </source>
</evidence>
<evidence type="ECO:0000256" key="4">
    <source>
        <dbReference type="ARBA" id="ARBA00022692"/>
    </source>
</evidence>
<evidence type="ECO:0000256" key="8">
    <source>
        <dbReference type="ARBA" id="ARBA00023098"/>
    </source>
</evidence>
<comment type="caution">
    <text evidence="11">The sequence shown here is derived from an EMBL/GenBank/DDBJ whole genome shotgun (WGS) entry which is preliminary data.</text>
</comment>
<evidence type="ECO:0000256" key="1">
    <source>
        <dbReference type="ARBA" id="ARBA00004477"/>
    </source>
</evidence>
<keyword evidence="9 10" id="KW-0472">Membrane</keyword>
<dbReference type="GO" id="GO:0006665">
    <property type="term" value="P:sphingolipid metabolic process"/>
    <property type="evidence" value="ECO:0007669"/>
    <property type="project" value="UniProtKB-UniRule"/>
</dbReference>
<comment type="function">
    <text evidence="10">Regulates also the sphingolipid metabolism.</text>
</comment>
<dbReference type="GO" id="GO:0032541">
    <property type="term" value="C:cortical endoplasmic reticulum"/>
    <property type="evidence" value="ECO:0007669"/>
    <property type="project" value="TreeGrafter"/>
</dbReference>
<reference evidence="11" key="1">
    <citation type="submission" date="2021-06" db="EMBL/GenBank/DDBJ databases">
        <authorList>
            <consortium name="DOE Joint Genome Institute"/>
            <person name="Mondo S.J."/>
            <person name="Amses K.R."/>
            <person name="Simmons D.R."/>
            <person name="Longcore J.E."/>
            <person name="Seto K."/>
            <person name="Alves G.H."/>
            <person name="Bonds A.E."/>
            <person name="Quandt C.A."/>
            <person name="Davis W.J."/>
            <person name="Chang Y."/>
            <person name="Letcher P.M."/>
            <person name="Powell M.J."/>
            <person name="Kuo A."/>
            <person name="Labutti K."/>
            <person name="Pangilinan J."/>
            <person name="Andreopoulos W."/>
            <person name="Tritt A."/>
            <person name="Riley R."/>
            <person name="Hundley H."/>
            <person name="Johnson J."/>
            <person name="Lipzen A."/>
            <person name="Barry K."/>
            <person name="Berbee M.L."/>
            <person name="Buchler N.E."/>
            <person name="Grigoriev I.V."/>
            <person name="Spatafora J.W."/>
            <person name="Stajich J.E."/>
            <person name="James T.Y."/>
        </authorList>
    </citation>
    <scope>NUCLEOTIDE SEQUENCE</scope>
    <source>
        <strain evidence="11">AG</strain>
    </source>
</reference>
<keyword evidence="3 10" id="KW-0813">Transport</keyword>
<reference evidence="11" key="2">
    <citation type="journal article" date="2022" name="Proc. Natl. Acad. Sci. U.S.A.">
        <title>Diploid-dominant life cycles characterize the early evolution of Fungi.</title>
        <authorList>
            <person name="Amses K.R."/>
            <person name="Simmons D.R."/>
            <person name="Longcore J.E."/>
            <person name="Mondo S.J."/>
            <person name="Seto K."/>
            <person name="Jeronimo G.H."/>
            <person name="Bonds A.E."/>
            <person name="Quandt C.A."/>
            <person name="Davis W.J."/>
            <person name="Chang Y."/>
            <person name="Federici B.A."/>
            <person name="Kuo A."/>
            <person name="LaButti K."/>
            <person name="Pangilinan J."/>
            <person name="Andreopoulos W."/>
            <person name="Tritt A."/>
            <person name="Riley R."/>
            <person name="Hundley H."/>
            <person name="Johnson J."/>
            <person name="Lipzen A."/>
            <person name="Barry K."/>
            <person name="Lang B.F."/>
            <person name="Cuomo C.A."/>
            <person name="Buchler N.E."/>
            <person name="Grigoriev I.V."/>
            <person name="Spatafora J.W."/>
            <person name="Stajich J.E."/>
            <person name="James T.Y."/>
        </authorList>
    </citation>
    <scope>NUCLEOTIDE SEQUENCE</scope>
    <source>
        <strain evidence="11">AG</strain>
    </source>
</reference>
<dbReference type="InterPro" id="IPR007290">
    <property type="entry name" value="Arv1"/>
</dbReference>
<comment type="function">
    <text evidence="10">Mediator of sterol homeostasis involved in sterol uptake, trafficking and distribution into membranes.</text>
</comment>
<evidence type="ECO:0000256" key="9">
    <source>
        <dbReference type="ARBA" id="ARBA00023136"/>
    </source>
</evidence>
<dbReference type="GO" id="GO:0000139">
    <property type="term" value="C:Golgi membrane"/>
    <property type="evidence" value="ECO:0007669"/>
    <property type="project" value="UniProtKB-SubCell"/>
</dbReference>
<protein>
    <recommendedName>
        <fullName evidence="10">Protein ARV</fullName>
    </recommendedName>
</protein>
<keyword evidence="7 10" id="KW-0445">Lipid transport</keyword>
<dbReference type="GO" id="GO:0097036">
    <property type="term" value="P:regulation of plasma membrane sterol distribution"/>
    <property type="evidence" value="ECO:0007669"/>
    <property type="project" value="UniProtKB-UniRule"/>
</dbReference>
<feature type="transmembrane region" description="Helical" evidence="10">
    <location>
        <begin position="147"/>
        <end position="173"/>
    </location>
</feature>
<name>A0AAD5EER0_UMBRA</name>
<feature type="transmembrane region" description="Helical" evidence="10">
    <location>
        <begin position="240"/>
        <end position="260"/>
    </location>
</feature>
<evidence type="ECO:0000313" key="12">
    <source>
        <dbReference type="Proteomes" id="UP001206595"/>
    </source>
</evidence>
<dbReference type="Pfam" id="PF04161">
    <property type="entry name" value="Arv1"/>
    <property type="match status" value="1"/>
</dbReference>
<keyword evidence="10" id="KW-0746">Sphingolipid metabolism</keyword>
<keyword evidence="8 10" id="KW-0443">Lipid metabolism</keyword>
<dbReference type="Proteomes" id="UP001206595">
    <property type="component" value="Unassembled WGS sequence"/>
</dbReference>
<keyword evidence="6 10" id="KW-1133">Transmembrane helix</keyword>
<evidence type="ECO:0000256" key="7">
    <source>
        <dbReference type="ARBA" id="ARBA00023055"/>
    </source>
</evidence>
<dbReference type="GeneID" id="75912356"/>
<evidence type="ECO:0000256" key="10">
    <source>
        <dbReference type="RuleBase" id="RU368065"/>
    </source>
</evidence>
<accession>A0AAD5EER0</accession>
<dbReference type="GO" id="GO:0016125">
    <property type="term" value="P:sterol metabolic process"/>
    <property type="evidence" value="ECO:0007669"/>
    <property type="project" value="UniProtKB-UniRule"/>
</dbReference>
<keyword evidence="12" id="KW-1185">Reference proteome</keyword>
<keyword evidence="10" id="KW-0333">Golgi apparatus</keyword>
<sequence length="282" mass="32674">MFYIFGCLDSLAGKIGHPISHLQYTIPPPLMPICVECDAPVATLYTEYSKENIRLTSCEKCNHFADKYIEFDFVIIFIDMLLHKPQVYRHLLFNRITYTDEKSIEPNIMKLAVLLILFEVYIKWFRLEKYYTGSDSTFMEQPLFYQYLYILLLCIIEFVAVHLGVHIAVRWLFRGQKSQSIRHNYITMALIVSSFGKMLLILMVIWDYKQLEYSWLVSIIVLTSNIEALSVFLHIGYLKACSIIGFGIALKLLAQLLFLGTTYKGTDSLLSFTYTGSKLLSI</sequence>
<dbReference type="AlphaFoldDB" id="A0AAD5EER0"/>
<proteinExistence type="inferred from homology"/>
<comment type="subcellular location">
    <subcellularLocation>
        <location evidence="1 10">Endoplasmic reticulum membrane</location>
        <topology evidence="1 10">Multi-pass membrane protein</topology>
    </subcellularLocation>
    <subcellularLocation>
        <location evidence="10">Golgi apparatus membrane</location>
        <topology evidence="10">Multi-pass membrane protein</topology>
    </subcellularLocation>
</comment>
<evidence type="ECO:0000256" key="3">
    <source>
        <dbReference type="ARBA" id="ARBA00022448"/>
    </source>
</evidence>
<dbReference type="PANTHER" id="PTHR14467">
    <property type="entry name" value="ARV1"/>
    <property type="match status" value="1"/>
</dbReference>
<evidence type="ECO:0000256" key="6">
    <source>
        <dbReference type="ARBA" id="ARBA00022989"/>
    </source>
</evidence>
<dbReference type="GO" id="GO:0005789">
    <property type="term" value="C:endoplasmic reticulum membrane"/>
    <property type="evidence" value="ECO:0007669"/>
    <property type="project" value="UniProtKB-SubCell"/>
</dbReference>
<dbReference type="EMBL" id="MU620902">
    <property type="protein sequence ID" value="KAI8582082.1"/>
    <property type="molecule type" value="Genomic_DNA"/>
</dbReference>
<feature type="transmembrane region" description="Helical" evidence="10">
    <location>
        <begin position="185"/>
        <end position="206"/>
    </location>
</feature>